<sequence>MSEAISLGTISIGAVLGSLITMVIGGIPLYMRYVRWSKSIIELDEMQTLEGSTSWHMVTNDGMDFFSRRIMMKASNKGLRSGVVTDISLIEIKTQDETIKCREKGLVHEVVMERYNRDGIEKRFEFENEKRQFQIISGKDDEILSAIPFLRRSYKSEVSKIKESDICEFVFELQIEDNKRVYYSPISIDVGTSELDNK</sequence>
<evidence type="ECO:0000313" key="3">
    <source>
        <dbReference type="Proteomes" id="UP000011612"/>
    </source>
</evidence>
<keyword evidence="1" id="KW-0812">Transmembrane</keyword>
<protein>
    <submittedName>
        <fullName evidence="2">Uncharacterized protein</fullName>
    </submittedName>
</protein>
<comment type="caution">
    <text evidence="2">The sequence shown here is derived from an EMBL/GenBank/DDBJ whole genome shotgun (WGS) entry which is preliminary data.</text>
</comment>
<keyword evidence="3" id="KW-1185">Reference proteome</keyword>
<dbReference type="EMBL" id="AOLK01000011">
    <property type="protein sequence ID" value="ELZ87499.1"/>
    <property type="molecule type" value="Genomic_DNA"/>
</dbReference>
<keyword evidence="1" id="KW-1133">Transmembrane helix</keyword>
<keyword evidence="1" id="KW-0472">Membrane</keyword>
<reference evidence="2 3" key="1">
    <citation type="journal article" date="2014" name="PLoS Genet.">
        <title>Phylogenetically driven sequencing of extremely halophilic archaea reveals strategies for static and dynamic osmo-response.</title>
        <authorList>
            <person name="Becker E.A."/>
            <person name="Seitzer P.M."/>
            <person name="Tritt A."/>
            <person name="Larsen D."/>
            <person name="Krusor M."/>
            <person name="Yao A.I."/>
            <person name="Wu D."/>
            <person name="Madern D."/>
            <person name="Eisen J.A."/>
            <person name="Darling A.E."/>
            <person name="Facciotti M.T."/>
        </authorList>
    </citation>
    <scope>NUCLEOTIDE SEQUENCE [LARGE SCALE GENOMIC DNA]</scope>
    <source>
        <strain evidence="2 3">ATCC BAA-1513</strain>
    </source>
</reference>
<accession>M0HWL9</accession>
<evidence type="ECO:0000313" key="2">
    <source>
        <dbReference type="EMBL" id="ELZ87499.1"/>
    </source>
</evidence>
<proteinExistence type="predicted"/>
<name>M0HWL9_HALEO</name>
<organism evidence="2 3">
    <name type="scientific">Haloferax elongans ATCC BAA-1513</name>
    <dbReference type="NCBI Taxonomy" id="1230453"/>
    <lineage>
        <taxon>Archaea</taxon>
        <taxon>Methanobacteriati</taxon>
        <taxon>Methanobacteriota</taxon>
        <taxon>Stenosarchaea group</taxon>
        <taxon>Halobacteria</taxon>
        <taxon>Halobacteriales</taxon>
        <taxon>Haloferacaceae</taxon>
        <taxon>Haloferax</taxon>
    </lineage>
</organism>
<feature type="transmembrane region" description="Helical" evidence="1">
    <location>
        <begin position="6"/>
        <end position="30"/>
    </location>
</feature>
<gene>
    <name evidence="2" type="ORF">C453_04074</name>
</gene>
<dbReference type="Proteomes" id="UP000011612">
    <property type="component" value="Unassembled WGS sequence"/>
</dbReference>
<dbReference type="AlphaFoldDB" id="M0HWL9"/>
<evidence type="ECO:0000256" key="1">
    <source>
        <dbReference type="SAM" id="Phobius"/>
    </source>
</evidence>